<dbReference type="RefSeq" id="WP_183884658.1">
    <property type="nucleotide sequence ID" value="NZ_JACHCE010000010.1"/>
</dbReference>
<feature type="compositionally biased region" description="Polar residues" evidence="1">
    <location>
        <begin position="18"/>
        <end position="34"/>
    </location>
</feature>
<proteinExistence type="predicted"/>
<sequence>MKKDNKEEKRKVTDSEDFNVNNPQKQTLPRYNSTTEHREGSELPAIENLNQAEGLKDQLKDAKNNHSDNTMTKNDDSLYGKNNKTDLGGGQRADDEEEKEKIIRT</sequence>
<comment type="caution">
    <text evidence="2">The sequence shown here is derived from an EMBL/GenBank/DDBJ whole genome shotgun (WGS) entry which is preliminary data.</text>
</comment>
<gene>
    <name evidence="2" type="ORF">HDE68_004802</name>
</gene>
<protein>
    <submittedName>
        <fullName evidence="2">Uncharacterized protein</fullName>
    </submittedName>
</protein>
<feature type="compositionally biased region" description="Basic and acidic residues" evidence="1">
    <location>
        <begin position="54"/>
        <end position="66"/>
    </location>
</feature>
<organism evidence="2 3">
    <name type="scientific">Pedobacter cryoconitis</name>
    <dbReference type="NCBI Taxonomy" id="188932"/>
    <lineage>
        <taxon>Bacteria</taxon>
        <taxon>Pseudomonadati</taxon>
        <taxon>Bacteroidota</taxon>
        <taxon>Sphingobacteriia</taxon>
        <taxon>Sphingobacteriales</taxon>
        <taxon>Sphingobacteriaceae</taxon>
        <taxon>Pedobacter</taxon>
    </lineage>
</organism>
<accession>A0A7W8ZS62</accession>
<dbReference type="AlphaFoldDB" id="A0A7W8ZS62"/>
<evidence type="ECO:0000313" key="2">
    <source>
        <dbReference type="EMBL" id="MBB5638867.1"/>
    </source>
</evidence>
<feature type="compositionally biased region" description="Basic and acidic residues" evidence="1">
    <location>
        <begin position="1"/>
        <end position="14"/>
    </location>
</feature>
<feature type="region of interest" description="Disordered" evidence="1">
    <location>
        <begin position="1"/>
        <end position="105"/>
    </location>
</feature>
<dbReference type="EMBL" id="JACHCE010000010">
    <property type="protein sequence ID" value="MBB5638867.1"/>
    <property type="molecule type" value="Genomic_DNA"/>
</dbReference>
<evidence type="ECO:0000313" key="3">
    <source>
        <dbReference type="Proteomes" id="UP000537204"/>
    </source>
</evidence>
<name>A0A7W8ZS62_9SPHI</name>
<reference evidence="2 3" key="1">
    <citation type="submission" date="2020-08" db="EMBL/GenBank/DDBJ databases">
        <title>Genomic Encyclopedia of Type Strains, Phase IV (KMG-V): Genome sequencing to study the core and pangenomes of soil and plant-associated prokaryotes.</title>
        <authorList>
            <person name="Whitman W."/>
        </authorList>
    </citation>
    <scope>NUCLEOTIDE SEQUENCE [LARGE SCALE GENOMIC DNA]</scope>
    <source>
        <strain evidence="2 3">S3M1</strain>
    </source>
</reference>
<evidence type="ECO:0000256" key="1">
    <source>
        <dbReference type="SAM" id="MobiDB-lite"/>
    </source>
</evidence>
<dbReference type="Proteomes" id="UP000537204">
    <property type="component" value="Unassembled WGS sequence"/>
</dbReference>